<dbReference type="SUPFAM" id="SSF48726">
    <property type="entry name" value="Immunoglobulin"/>
    <property type="match status" value="1"/>
</dbReference>
<feature type="domain" description="Ig-like" evidence="12">
    <location>
        <begin position="657"/>
        <end position="773"/>
    </location>
</feature>
<feature type="domain" description="Fibronectin type-III" evidence="13">
    <location>
        <begin position="776"/>
        <end position="870"/>
    </location>
</feature>
<feature type="signal peptide" evidence="10">
    <location>
        <begin position="1"/>
        <end position="20"/>
    </location>
</feature>
<dbReference type="Pfam" id="PF00041">
    <property type="entry name" value="fn3"/>
    <property type="match status" value="3"/>
</dbReference>
<feature type="non-terminal residue" evidence="14">
    <location>
        <position position="1"/>
    </location>
</feature>
<keyword evidence="2" id="KW-0812">Transmembrane</keyword>
<feature type="non-terminal residue" evidence="14">
    <location>
        <position position="1389"/>
    </location>
</feature>
<evidence type="ECO:0000256" key="5">
    <source>
        <dbReference type="ARBA" id="ARBA00022837"/>
    </source>
</evidence>
<dbReference type="InterPro" id="IPR007110">
    <property type="entry name" value="Ig-like_dom"/>
</dbReference>
<feature type="domain" description="F5/8 type C" evidence="11">
    <location>
        <begin position="12"/>
        <end position="158"/>
    </location>
</feature>
<proteinExistence type="predicted"/>
<keyword evidence="3" id="KW-0479">Metal-binding</keyword>
<dbReference type="InterPro" id="IPR008979">
    <property type="entry name" value="Galactose-bd-like_sf"/>
</dbReference>
<protein>
    <submittedName>
        <fullName evidence="14">Uncharacterized protein</fullName>
    </submittedName>
</protein>
<evidence type="ECO:0000256" key="9">
    <source>
        <dbReference type="ARBA" id="ARBA00023180"/>
    </source>
</evidence>
<keyword evidence="7" id="KW-0472">Membrane</keyword>
<feature type="domain" description="Fibronectin type-III" evidence="13">
    <location>
        <begin position="872"/>
        <end position="968"/>
    </location>
</feature>
<evidence type="ECO:0000256" key="7">
    <source>
        <dbReference type="ARBA" id="ARBA00023136"/>
    </source>
</evidence>
<evidence type="ECO:0000256" key="4">
    <source>
        <dbReference type="ARBA" id="ARBA00022729"/>
    </source>
</evidence>
<evidence type="ECO:0000256" key="8">
    <source>
        <dbReference type="ARBA" id="ARBA00023157"/>
    </source>
</evidence>
<dbReference type="Gene3D" id="2.60.40.10">
    <property type="entry name" value="Immunoglobulins"/>
    <property type="match status" value="5"/>
</dbReference>
<dbReference type="PANTHER" id="PTHR24543">
    <property type="entry name" value="MULTICOPPER OXIDASE-RELATED"/>
    <property type="match status" value="1"/>
</dbReference>
<sequence length="1389" mass="153690">FQCFILLCLASCEQVDVGVSWYIHDNQLTASSELNARTPAKNGRLNFVAGSSWCASTSDSSPYLQIDLQIPYIICAVSTQGNSQGSQWVESYTLQSSAIGTTWTDYKENGNVKTFNGNFDQNTVEKQILFSAFVARYLRFVVGSKHGGACLRVEVSGVPRSRVHSNIALFKPASESSTWSGSNPASNAVDGNRNPYISKCTHTKLDNNPWWRVDLGRVEPVAEVNIVNRVRLAIRLDGAEIRVGNKTTNGGADNSLCADNIKIPAGRSKAYVCRPKAYGRYLYIRIPRREFLTVCEVQVHSYLKSESCVLDPVGVSDSSVISDQRFSASSSLSGRSPSDGRLKGSNAWIPATNNDNNDFLQIDLGSVYFVCGVATQGNPTNDYWTKTYKIKTSLDNVLWTFYSEGGSEKIFTGNDDKNSIVRSELYEPLAAKFIRFYPVTFHNSKALRVEVYGSKQGLSSEPREGLPVSRVKEVLLFLSYFKTLRIGLAPGIEPATSRSALWYFHRFNVFVSTGDYDSNMLRVVAYLFENGGCFVSFKNERGKTRDFTITKSSEDGRYKAIWSRLYGTLSWCSSSVSLPQYLQADFGQIVTVTGVATQGDAQRNNWVKSYLIRFGYDGKTWISYGAGQELTGNSDINTIVVHWFAPPFAAQYVRIFPQTYTGAICMRMDLFGCKDCKYNLLDGDFESVNLTCVASYSPRQPSGYSWSRDGTGLSDTTSSVTIPYNNASNIYSNSCTRKLPSASGVQCNSTYQCSASLSGIRGSHLTTANVIVSLKKPGQPVVQVNPSKLKARSALVTWSYNPGADEVPVTAYNLEYRNSTFAENISLGAVLSKWIINLKPYTTYSVRLIPNSVLGKSPWSNVQNFKTKTAKPEVDVQILSVTSPTSQSILVKWQTPSTTNLNGPFRGYSIEYMEAGKSSSKVNVSGSTLSHTLENLKKWTVYFIKIAISNGDFLGPPSPEKQVRTREDAPSKPLNLLFTLQKPSEIAMPRMTVHWQQPAEQNGIIRKYRLVFTYTIDGRQTTIASETNNQTFSHSLDVFGGTQYSVEIWAQTVKPGPRLTGAKQVPEYKPSASPQNITSEKMNETTYKISWNPLPRDKTNGRVIAYEVNQTRLSITRTARSASTPSVLQNTTDTFIVLTGLSSCSVYKVEVRAYTSAGPGVFGRLTRNIATSVPSEPTDVKTENPGKRSITLRWGKPKLHGDDVQRYKITYKGTKDYYPEFKPHTGIQETECPTLRLTITNLVPGTKYAFVVMAETYCGHGGNSSIAQGSTKVDAPLAPVNHDVHVIETKGTSVNVTVWHASQTNGPISDYQVLVQKVNDWCNEVSDWKTLGSDIYIAAQIPANSVNPSIVFEVGDGKTYDGYENKQLSNGQKYKIYSRGLARRATKVN</sequence>
<evidence type="ECO:0000256" key="1">
    <source>
        <dbReference type="ARBA" id="ARBA00004479"/>
    </source>
</evidence>
<feature type="domain" description="F5/8 type C" evidence="11">
    <location>
        <begin position="308"/>
        <end position="454"/>
    </location>
</feature>
<dbReference type="PROSITE" id="PS50853">
    <property type="entry name" value="FN3"/>
    <property type="match status" value="3"/>
</dbReference>
<accession>A0ABN8MUT8</accession>
<evidence type="ECO:0000256" key="6">
    <source>
        <dbReference type="ARBA" id="ARBA00022989"/>
    </source>
</evidence>
<dbReference type="Gene3D" id="2.60.120.260">
    <property type="entry name" value="Galactose-binding domain-like"/>
    <property type="match status" value="4"/>
</dbReference>
<dbReference type="SMART" id="SM00231">
    <property type="entry name" value="FA58C"/>
    <property type="match status" value="3"/>
</dbReference>
<comment type="subcellular location">
    <subcellularLocation>
        <location evidence="1">Membrane</location>
        <topology evidence="1">Single-pass type I membrane protein</topology>
    </subcellularLocation>
</comment>
<dbReference type="Proteomes" id="UP001159405">
    <property type="component" value="Unassembled WGS sequence"/>
</dbReference>
<dbReference type="EMBL" id="CALNXK010000004">
    <property type="protein sequence ID" value="CAH3036483.1"/>
    <property type="molecule type" value="Genomic_DNA"/>
</dbReference>
<feature type="domain" description="Fibronectin type-III" evidence="13">
    <location>
        <begin position="1073"/>
        <end position="1185"/>
    </location>
</feature>
<dbReference type="InterPro" id="IPR003961">
    <property type="entry name" value="FN3_dom"/>
</dbReference>
<dbReference type="InterPro" id="IPR013783">
    <property type="entry name" value="Ig-like_fold"/>
</dbReference>
<keyword evidence="8" id="KW-1015">Disulfide bond</keyword>
<feature type="chain" id="PRO_5047042086" evidence="10">
    <location>
        <begin position="21"/>
        <end position="1389"/>
    </location>
</feature>
<dbReference type="PROSITE" id="PS01285">
    <property type="entry name" value="FA58C_1"/>
    <property type="match status" value="3"/>
</dbReference>
<comment type="caution">
    <text evidence="14">The sequence shown here is derived from an EMBL/GenBank/DDBJ whole genome shotgun (WGS) entry which is preliminary data.</text>
</comment>
<dbReference type="InterPro" id="IPR006585">
    <property type="entry name" value="FTP1"/>
</dbReference>
<organism evidence="14 15">
    <name type="scientific">Porites lobata</name>
    <dbReference type="NCBI Taxonomy" id="104759"/>
    <lineage>
        <taxon>Eukaryota</taxon>
        <taxon>Metazoa</taxon>
        <taxon>Cnidaria</taxon>
        <taxon>Anthozoa</taxon>
        <taxon>Hexacorallia</taxon>
        <taxon>Scleractinia</taxon>
        <taxon>Fungiina</taxon>
        <taxon>Poritidae</taxon>
        <taxon>Porites</taxon>
    </lineage>
</organism>
<dbReference type="SUPFAM" id="SSF49265">
    <property type="entry name" value="Fibronectin type III"/>
    <property type="match status" value="4"/>
</dbReference>
<dbReference type="InterPro" id="IPR036179">
    <property type="entry name" value="Ig-like_dom_sf"/>
</dbReference>
<reference evidence="14 15" key="1">
    <citation type="submission" date="2022-05" db="EMBL/GenBank/DDBJ databases">
        <authorList>
            <consortium name="Genoscope - CEA"/>
            <person name="William W."/>
        </authorList>
    </citation>
    <scope>NUCLEOTIDE SEQUENCE [LARGE SCALE GENOMIC DNA]</scope>
</reference>
<evidence type="ECO:0000313" key="15">
    <source>
        <dbReference type="Proteomes" id="UP001159405"/>
    </source>
</evidence>
<keyword evidence="4 10" id="KW-0732">Signal</keyword>
<gene>
    <name evidence="14" type="ORF">PLOB_00031002</name>
</gene>
<evidence type="ECO:0000256" key="3">
    <source>
        <dbReference type="ARBA" id="ARBA00022723"/>
    </source>
</evidence>
<dbReference type="Pfam" id="PF22633">
    <property type="entry name" value="F5_F8_type_C_2"/>
    <property type="match status" value="1"/>
</dbReference>
<dbReference type="PROSITE" id="PS50835">
    <property type="entry name" value="IG_LIKE"/>
    <property type="match status" value="1"/>
</dbReference>
<keyword evidence="15" id="KW-1185">Reference proteome</keyword>
<dbReference type="SUPFAM" id="SSF49785">
    <property type="entry name" value="Galactose-binding domain-like"/>
    <property type="match status" value="4"/>
</dbReference>
<evidence type="ECO:0000259" key="11">
    <source>
        <dbReference type="PROSITE" id="PS50022"/>
    </source>
</evidence>
<evidence type="ECO:0000259" key="13">
    <source>
        <dbReference type="PROSITE" id="PS50853"/>
    </source>
</evidence>
<dbReference type="InterPro" id="IPR000421">
    <property type="entry name" value="FA58C"/>
</dbReference>
<dbReference type="PROSITE" id="PS50022">
    <property type="entry name" value="FA58C_3"/>
    <property type="match status" value="3"/>
</dbReference>
<dbReference type="CDD" id="cd00063">
    <property type="entry name" value="FN3"/>
    <property type="match status" value="5"/>
</dbReference>
<dbReference type="InterPro" id="IPR036116">
    <property type="entry name" value="FN3_sf"/>
</dbReference>
<evidence type="ECO:0000313" key="14">
    <source>
        <dbReference type="EMBL" id="CAH3036483.1"/>
    </source>
</evidence>
<dbReference type="Pfam" id="PF23144">
    <property type="entry name" value="Fn3_PTPRU"/>
    <property type="match status" value="1"/>
</dbReference>
<dbReference type="InterPro" id="IPR057598">
    <property type="entry name" value="Fn3_PTPRU"/>
</dbReference>
<dbReference type="SMART" id="SM00607">
    <property type="entry name" value="FTP"/>
    <property type="match status" value="1"/>
</dbReference>
<evidence type="ECO:0000259" key="12">
    <source>
        <dbReference type="PROSITE" id="PS50835"/>
    </source>
</evidence>
<name>A0ABN8MUT8_9CNID</name>
<evidence type="ECO:0000256" key="10">
    <source>
        <dbReference type="SAM" id="SignalP"/>
    </source>
</evidence>
<dbReference type="Pfam" id="PF00754">
    <property type="entry name" value="F5_F8_type_C"/>
    <property type="match status" value="3"/>
</dbReference>
<feature type="domain" description="F5/8 type C" evidence="11">
    <location>
        <begin position="533"/>
        <end position="673"/>
    </location>
</feature>
<dbReference type="SMART" id="SM00060">
    <property type="entry name" value="FN3"/>
    <property type="match status" value="5"/>
</dbReference>
<dbReference type="CDD" id="cd00057">
    <property type="entry name" value="FA58C"/>
    <property type="match status" value="3"/>
</dbReference>
<evidence type="ECO:0000256" key="2">
    <source>
        <dbReference type="ARBA" id="ARBA00022692"/>
    </source>
</evidence>
<keyword evidence="6" id="KW-1133">Transmembrane helix</keyword>
<keyword evidence="5" id="KW-0106">Calcium</keyword>
<keyword evidence="9" id="KW-0325">Glycoprotein</keyword>